<evidence type="ECO:0000313" key="2">
    <source>
        <dbReference type="EMBL" id="KKL51251.1"/>
    </source>
</evidence>
<dbReference type="InterPro" id="IPR022803">
    <property type="entry name" value="Ribosomal_uL5_dom_sf"/>
</dbReference>
<dbReference type="InterPro" id="IPR031310">
    <property type="entry name" value="Ribosomal_uL5_N"/>
</dbReference>
<organism evidence="2">
    <name type="scientific">marine sediment metagenome</name>
    <dbReference type="NCBI Taxonomy" id="412755"/>
    <lineage>
        <taxon>unclassified sequences</taxon>
        <taxon>metagenomes</taxon>
        <taxon>ecological metagenomes</taxon>
    </lineage>
</organism>
<dbReference type="AlphaFoldDB" id="A0A0F9DC53"/>
<feature type="domain" description="Large ribosomal subunit protein uL5 N-terminal" evidence="1">
    <location>
        <begin position="20"/>
        <end position="57"/>
    </location>
</feature>
<dbReference type="EMBL" id="LAZR01032315">
    <property type="protein sequence ID" value="KKL51251.1"/>
    <property type="molecule type" value="Genomic_DNA"/>
</dbReference>
<proteinExistence type="predicted"/>
<dbReference type="Pfam" id="PF00281">
    <property type="entry name" value="Ribosomal_L5"/>
    <property type="match status" value="1"/>
</dbReference>
<dbReference type="Gene3D" id="3.30.1440.10">
    <property type="match status" value="1"/>
</dbReference>
<comment type="caution">
    <text evidence="2">The sequence shown here is derived from an EMBL/GenBank/DDBJ whole genome shotgun (WGS) entry which is preliminary data.</text>
</comment>
<gene>
    <name evidence="2" type="ORF">LCGC14_2297360</name>
</gene>
<dbReference type="SUPFAM" id="SSF55282">
    <property type="entry name" value="RL5-like"/>
    <property type="match status" value="1"/>
</dbReference>
<name>A0A0F9DC53_9ZZZZ</name>
<accession>A0A0F9DC53</accession>
<reference evidence="2" key="1">
    <citation type="journal article" date="2015" name="Nature">
        <title>Complex archaea that bridge the gap between prokaryotes and eukaryotes.</title>
        <authorList>
            <person name="Spang A."/>
            <person name="Saw J.H."/>
            <person name="Jorgensen S.L."/>
            <person name="Zaremba-Niedzwiedzka K."/>
            <person name="Martijn J."/>
            <person name="Lind A.E."/>
            <person name="van Eijk R."/>
            <person name="Schleper C."/>
            <person name="Guy L."/>
            <person name="Ettema T.J."/>
        </authorList>
    </citation>
    <scope>NUCLEOTIDE SEQUENCE</scope>
</reference>
<sequence length="110" mass="11425">MNRLALIALGLLAIFLSAAKAQDAKQIDSAVDELSTITGQRPKVAYATKSISNFKLREGVTVGASVSIVEVPVWAPAGADAITVSVPDVVLDQPSLSITLSRTVIVPAPE</sequence>
<protein>
    <recommendedName>
        <fullName evidence="1">Large ribosomal subunit protein uL5 N-terminal domain-containing protein</fullName>
    </recommendedName>
</protein>
<evidence type="ECO:0000259" key="1">
    <source>
        <dbReference type="Pfam" id="PF00281"/>
    </source>
</evidence>